<dbReference type="eggNOG" id="ENOG502ZBTG">
    <property type="taxonomic scope" value="Bacteria"/>
</dbReference>
<sequence>MKRHLIAAGALLLALAGCSTTAPETDQASPGAPTVTTDKAAFLAEHGLEGMDGAQIIDHLDQVPLAQRSTDLMASVRADHLLLADAEREFTIPLPEDRFYLAVAPYVDHTHECYYHSLTTCRGELAGEELRIRIVDDATGETLVEEQVTTFDNGFVGFWLPQGVNGTIEAGYQGRTGRSAFSTTDEGATCLTTLQLTEA</sequence>
<evidence type="ECO:0000313" key="2">
    <source>
        <dbReference type="EMBL" id="EHR59189.1"/>
    </source>
</evidence>
<evidence type="ECO:0008006" key="4">
    <source>
        <dbReference type="Google" id="ProtNLM"/>
    </source>
</evidence>
<dbReference type="EMBL" id="CM001440">
    <property type="protein sequence ID" value="EHR59189.1"/>
    <property type="molecule type" value="Genomic_DNA"/>
</dbReference>
<name>H5XDA9_9PSEU</name>
<reference evidence="2 3" key="1">
    <citation type="submission" date="2011-11" db="EMBL/GenBank/DDBJ databases">
        <title>The Noncontiguous Finished sequence of Saccharomonospora cyanea NA-134.</title>
        <authorList>
            <consortium name="US DOE Joint Genome Institute"/>
            <person name="Lucas S."/>
            <person name="Han J."/>
            <person name="Lapidus A."/>
            <person name="Cheng J.-F."/>
            <person name="Goodwin L."/>
            <person name="Pitluck S."/>
            <person name="Peters L."/>
            <person name="Ovchinnikova G."/>
            <person name="Lu M."/>
            <person name="Detter J.C."/>
            <person name="Han C."/>
            <person name="Tapia R."/>
            <person name="Land M."/>
            <person name="Hauser L."/>
            <person name="Kyrpides N."/>
            <person name="Ivanova N."/>
            <person name="Pagani I."/>
            <person name="Brambilla E.-M."/>
            <person name="Klenk H.-P."/>
            <person name="Woyke T."/>
        </authorList>
    </citation>
    <scope>NUCLEOTIDE SEQUENCE [LARGE SCALE GENOMIC DNA]</scope>
    <source>
        <strain evidence="2 3">NA-134</strain>
    </source>
</reference>
<dbReference type="Proteomes" id="UP000002791">
    <property type="component" value="Chromosome"/>
</dbReference>
<dbReference type="PROSITE" id="PS51257">
    <property type="entry name" value="PROKAR_LIPOPROTEIN"/>
    <property type="match status" value="1"/>
</dbReference>
<proteinExistence type="predicted"/>
<dbReference type="AlphaFoldDB" id="H5XDA9"/>
<dbReference type="Gene3D" id="2.60.40.3700">
    <property type="match status" value="1"/>
</dbReference>
<gene>
    <name evidence="2" type="ORF">SaccyDRAFT_0252</name>
</gene>
<keyword evidence="3" id="KW-1185">Reference proteome</keyword>
<protein>
    <recommendedName>
        <fullName evidence="4">Secreted protein</fullName>
    </recommendedName>
</protein>
<accession>H5XDA9</accession>
<dbReference type="NCBIfam" id="NF038094">
    <property type="entry name" value="CueP_fam"/>
    <property type="match status" value="1"/>
</dbReference>
<dbReference type="HOGENOM" id="CLU_115304_0_0_11"/>
<evidence type="ECO:0000313" key="3">
    <source>
        <dbReference type="Proteomes" id="UP000002791"/>
    </source>
</evidence>
<dbReference type="OrthoDB" id="73040at2"/>
<keyword evidence="1" id="KW-0732">Signal</keyword>
<organism evidence="2 3">
    <name type="scientific">Saccharomonospora cyanea NA-134</name>
    <dbReference type="NCBI Taxonomy" id="882082"/>
    <lineage>
        <taxon>Bacteria</taxon>
        <taxon>Bacillati</taxon>
        <taxon>Actinomycetota</taxon>
        <taxon>Actinomycetes</taxon>
        <taxon>Pseudonocardiales</taxon>
        <taxon>Pseudonocardiaceae</taxon>
        <taxon>Saccharomonospora</taxon>
    </lineage>
</organism>
<dbReference type="STRING" id="882082.SaccyDRAFT_0252"/>
<evidence type="ECO:0000256" key="1">
    <source>
        <dbReference type="SAM" id="SignalP"/>
    </source>
</evidence>
<dbReference type="RefSeq" id="WP_005452838.1">
    <property type="nucleotide sequence ID" value="NZ_CM001440.1"/>
</dbReference>
<dbReference type="InterPro" id="IPR047808">
    <property type="entry name" value="CueP-like"/>
</dbReference>
<dbReference type="Pfam" id="PF21172">
    <property type="entry name" value="CueP"/>
    <property type="match status" value="1"/>
</dbReference>
<feature type="chain" id="PRO_5039222161" description="Secreted protein" evidence="1">
    <location>
        <begin position="23"/>
        <end position="199"/>
    </location>
</feature>
<feature type="signal peptide" evidence="1">
    <location>
        <begin position="1"/>
        <end position="22"/>
    </location>
</feature>